<evidence type="ECO:0000259" key="7">
    <source>
        <dbReference type="PROSITE" id="PS50206"/>
    </source>
</evidence>
<evidence type="ECO:0000256" key="3">
    <source>
        <dbReference type="ARBA" id="ARBA00022630"/>
    </source>
</evidence>
<keyword evidence="9" id="KW-1185">Reference proteome</keyword>
<dbReference type="InterPro" id="IPR004099">
    <property type="entry name" value="Pyr_nucl-diS_OxRdtase_dimer"/>
</dbReference>
<dbReference type="InterPro" id="IPR001763">
    <property type="entry name" value="Rhodanese-like_dom"/>
</dbReference>
<dbReference type="EMBL" id="VBRY01000004">
    <property type="protein sequence ID" value="TLS67962.1"/>
    <property type="molecule type" value="Genomic_DNA"/>
</dbReference>
<evidence type="ECO:0000256" key="6">
    <source>
        <dbReference type="ARBA" id="ARBA00023284"/>
    </source>
</evidence>
<evidence type="ECO:0000256" key="5">
    <source>
        <dbReference type="ARBA" id="ARBA00023002"/>
    </source>
</evidence>
<dbReference type="InterPro" id="IPR032836">
    <property type="entry name" value="DsrE2-like"/>
</dbReference>
<dbReference type="InterPro" id="IPR050260">
    <property type="entry name" value="FAD-bd_OxRdtase"/>
</dbReference>
<keyword evidence="3" id="KW-0285">Flavoprotein</keyword>
<dbReference type="InterPro" id="IPR023753">
    <property type="entry name" value="FAD/NAD-binding_dom"/>
</dbReference>
<dbReference type="Pfam" id="PF02852">
    <property type="entry name" value="Pyr_redox_dim"/>
    <property type="match status" value="1"/>
</dbReference>
<dbReference type="InterPro" id="IPR036188">
    <property type="entry name" value="FAD/NAD-bd_sf"/>
</dbReference>
<dbReference type="SMART" id="SM00450">
    <property type="entry name" value="RHOD"/>
    <property type="match status" value="1"/>
</dbReference>
<dbReference type="Pfam" id="PF07992">
    <property type="entry name" value="Pyr_redox_2"/>
    <property type="match status" value="1"/>
</dbReference>
<dbReference type="InterPro" id="IPR001455">
    <property type="entry name" value="TusA-like"/>
</dbReference>
<dbReference type="Pfam" id="PF01206">
    <property type="entry name" value="TusA"/>
    <property type="match status" value="1"/>
</dbReference>
<dbReference type="SUPFAM" id="SSF75169">
    <property type="entry name" value="DsrEFH-like"/>
    <property type="match status" value="1"/>
</dbReference>
<protein>
    <submittedName>
        <fullName evidence="8">Pyridine nucleotide-disulfide oxidoreductase</fullName>
    </submittedName>
</protein>
<keyword evidence="5" id="KW-0560">Oxidoreductase</keyword>
<reference evidence="8 9" key="1">
    <citation type="journal article" date="2019" name="Appl. Environ. Microbiol.">
        <title>Environmental Evidence and Genomic Insight of Iron-oxidizing Bacteria Preference Towards More Corrosion Resistant Stainless Steel at Higher Salinities.</title>
        <authorList>
            <person name="Garrison C.E."/>
            <person name="Price K.A."/>
            <person name="Field E.K."/>
        </authorList>
    </citation>
    <scope>NUCLEOTIDE SEQUENCE [LARGE SCALE GENOMIC DNA]</scope>
    <source>
        <strain evidence="8 9">P3</strain>
    </source>
</reference>
<dbReference type="InterPro" id="IPR036868">
    <property type="entry name" value="TusA-like_sf"/>
</dbReference>
<dbReference type="InterPro" id="IPR027396">
    <property type="entry name" value="DsrEFH-like"/>
</dbReference>
<dbReference type="SUPFAM" id="SSF51905">
    <property type="entry name" value="FAD/NAD(P)-binding domain"/>
    <property type="match status" value="2"/>
</dbReference>
<name>A0A5R9GVE9_9PROT</name>
<dbReference type="PROSITE" id="PS50206">
    <property type="entry name" value="RHODANESE_3"/>
    <property type="match status" value="1"/>
</dbReference>
<dbReference type="InterPro" id="IPR036873">
    <property type="entry name" value="Rhodanese-like_dom_sf"/>
</dbReference>
<keyword evidence="4" id="KW-0274">FAD</keyword>
<dbReference type="SUPFAM" id="SSF52821">
    <property type="entry name" value="Rhodanese/Cell cycle control phosphatase"/>
    <property type="match status" value="1"/>
</dbReference>
<dbReference type="PROSITE" id="PS01148">
    <property type="entry name" value="UPF0033"/>
    <property type="match status" value="1"/>
</dbReference>
<comment type="similarity">
    <text evidence="2">Belongs to the class-III pyridine nucleotide-disulfide oxidoreductase family.</text>
</comment>
<dbReference type="Gene3D" id="3.30.110.40">
    <property type="entry name" value="TusA-like domain"/>
    <property type="match status" value="1"/>
</dbReference>
<organism evidence="8 9">
    <name type="scientific">Mariprofundus erugo</name>
    <dbReference type="NCBI Taxonomy" id="2528639"/>
    <lineage>
        <taxon>Bacteria</taxon>
        <taxon>Pseudomonadati</taxon>
        <taxon>Pseudomonadota</taxon>
        <taxon>Candidatius Mariprofundia</taxon>
        <taxon>Mariprofundales</taxon>
        <taxon>Mariprofundaceae</taxon>
        <taxon>Mariprofundus</taxon>
    </lineage>
</organism>
<dbReference type="Gene3D" id="3.40.250.10">
    <property type="entry name" value="Rhodanese-like domain"/>
    <property type="match status" value="1"/>
</dbReference>
<dbReference type="Pfam" id="PF00581">
    <property type="entry name" value="Rhodanese"/>
    <property type="match status" value="1"/>
</dbReference>
<proteinExistence type="inferred from homology"/>
<dbReference type="GO" id="GO:0016491">
    <property type="term" value="F:oxidoreductase activity"/>
    <property type="evidence" value="ECO:0007669"/>
    <property type="project" value="UniProtKB-KW"/>
</dbReference>
<dbReference type="InterPro" id="IPR016156">
    <property type="entry name" value="FAD/NAD-linked_Rdtase_dimer_sf"/>
</dbReference>
<evidence type="ECO:0000256" key="1">
    <source>
        <dbReference type="ARBA" id="ARBA00001974"/>
    </source>
</evidence>
<evidence type="ECO:0000313" key="8">
    <source>
        <dbReference type="EMBL" id="TLS67962.1"/>
    </source>
</evidence>
<dbReference type="SUPFAM" id="SSF64307">
    <property type="entry name" value="SirA-like"/>
    <property type="match status" value="1"/>
</dbReference>
<dbReference type="AlphaFoldDB" id="A0A5R9GVE9"/>
<evidence type="ECO:0000256" key="2">
    <source>
        <dbReference type="ARBA" id="ARBA00009130"/>
    </source>
</evidence>
<dbReference type="RefSeq" id="WP_138238859.1">
    <property type="nucleotide sequence ID" value="NZ_VBRY01000004.1"/>
</dbReference>
<dbReference type="PRINTS" id="PR00411">
    <property type="entry name" value="PNDRDTASEI"/>
</dbReference>
<dbReference type="PANTHER" id="PTHR43429:SF1">
    <property type="entry name" value="NAD(P)H SULFUR OXIDOREDUCTASE (COA-DEPENDENT)"/>
    <property type="match status" value="1"/>
</dbReference>
<dbReference type="Gene3D" id="3.40.1260.10">
    <property type="entry name" value="DsrEFH-like"/>
    <property type="match status" value="1"/>
</dbReference>
<dbReference type="PRINTS" id="PR00368">
    <property type="entry name" value="FADPNR"/>
</dbReference>
<dbReference type="Proteomes" id="UP000306585">
    <property type="component" value="Unassembled WGS sequence"/>
</dbReference>
<evidence type="ECO:0000313" key="9">
    <source>
        <dbReference type="Proteomes" id="UP000306585"/>
    </source>
</evidence>
<accession>A0A5R9GVE9</accession>
<sequence>MKIIIVGGVAGGATAAARIRRNDETAEILMIERGQYISFANCGLPYHISGIIEEREQLLVSSEPAFKARYRVDVRSQTEAIAIDRKAKTVRLRNLANNEEYDESYDKLLLSPGAEPIRPKLAGIDSPRIFGLRNIPDLDRIMAHLKEHQPRRAVVIGGGFIGIEVAENLHERGIFTTLVEAADQILTPLDYEMAAIVHAHMRDKNVELYLEDKVEQFEDRDDHTIVYLGSGRRLQADLVVLAIGVRPETTLARACGLELGATGGIRVNNHLQTSDPDIYAVGDAIEITQSISGKQMLIPLAGPANRQGRMAADNIIFGNMKSYRGTQGTAILKAFDLAAASTGLNEKQLNAAGIPYLSCITHSGSHASYYPGAKQISMKLLFTDKGQILGAQAVGADGADKRIDVIATAIHGNMTVEDLADFELAYAPPFGSAKDPVNIAGYVAGNILNQSHEMIDWRTLRNLLDSKDPDLQLIDVRTADEFSFGTIATARNINVNQLREHLDELDRDKPVILFCQIGLRGYLAYRILKQHGFTDVRNLSGGYKTYAWAVDKQANPDIFDYEDIKRRSPEEIEAERNGSCAVSAALIAPGSTGEVHSLNAVGLQCPGPIMKTYKAMEAMEAGELLEVTASDPAFGRDIRAWARKTGNDVLSVRVDKGLVIVLLRKNAAAPVAAATPSSEKDKLTLVVFSDDLDKVMASMIIANGALAMGKPVSLFFTFWGLDVIRRVDAPHLNKPMMDRMFSTMLPTDADHLNTISKMDMHGLGAKMIRKVMSDKGVESPGNLLHSLVEGGAQLIACQMSMDVMGIQKEELIDGVEIGGVAAFLGEAGESGTTLFI</sequence>
<comment type="caution">
    <text evidence="8">The sequence shown here is derived from an EMBL/GenBank/DDBJ whole genome shotgun (WGS) entry which is preliminary data.</text>
</comment>
<feature type="domain" description="Rhodanese" evidence="7">
    <location>
        <begin position="467"/>
        <end position="555"/>
    </location>
</feature>
<keyword evidence="6" id="KW-0676">Redox-active center</keyword>
<dbReference type="Pfam" id="PF13686">
    <property type="entry name" value="DrsE_2"/>
    <property type="match status" value="1"/>
</dbReference>
<gene>
    <name evidence="8" type="ORF">FEF65_05835</name>
</gene>
<evidence type="ECO:0000256" key="4">
    <source>
        <dbReference type="ARBA" id="ARBA00022827"/>
    </source>
</evidence>
<dbReference type="Gene3D" id="3.50.50.60">
    <property type="entry name" value="FAD/NAD(P)-binding domain"/>
    <property type="match status" value="2"/>
</dbReference>
<dbReference type="SUPFAM" id="SSF55424">
    <property type="entry name" value="FAD/NAD-linked reductases, dimerisation (C-terminal) domain"/>
    <property type="match status" value="1"/>
</dbReference>
<dbReference type="PANTHER" id="PTHR43429">
    <property type="entry name" value="PYRIDINE NUCLEOTIDE-DISULFIDE OXIDOREDUCTASE DOMAIN-CONTAINING"/>
    <property type="match status" value="1"/>
</dbReference>
<comment type="cofactor">
    <cofactor evidence="1">
        <name>FAD</name>
        <dbReference type="ChEBI" id="CHEBI:57692"/>
    </cofactor>
</comment>